<dbReference type="PATRIC" id="fig|933944.5.peg.1225"/>
<evidence type="ECO:0000256" key="1">
    <source>
        <dbReference type="SAM" id="MobiDB-lite"/>
    </source>
</evidence>
<gene>
    <name evidence="2" type="ORF">AN215_15930</name>
</gene>
<evidence type="ECO:0000313" key="2">
    <source>
        <dbReference type="EMBL" id="OEU88540.1"/>
    </source>
</evidence>
<dbReference type="AlphaFoldDB" id="A0A1E7JLM6"/>
<name>A0A1E7JLM6_9ACTN</name>
<keyword evidence="3" id="KW-1185">Reference proteome</keyword>
<organism evidence="2 3">
    <name type="scientific">Streptomyces abyssalis</name>
    <dbReference type="NCBI Taxonomy" id="933944"/>
    <lineage>
        <taxon>Bacteria</taxon>
        <taxon>Bacillati</taxon>
        <taxon>Actinomycetota</taxon>
        <taxon>Actinomycetes</taxon>
        <taxon>Kitasatosporales</taxon>
        <taxon>Streptomycetaceae</taxon>
        <taxon>Streptomyces</taxon>
    </lineage>
</organism>
<evidence type="ECO:0000313" key="3">
    <source>
        <dbReference type="Proteomes" id="UP000176087"/>
    </source>
</evidence>
<accession>A0A1E7JLM6</accession>
<comment type="caution">
    <text evidence="2">The sequence shown here is derived from an EMBL/GenBank/DDBJ whole genome shotgun (WGS) entry which is preliminary data.</text>
</comment>
<dbReference type="EMBL" id="LJGT01000040">
    <property type="protein sequence ID" value="OEU88540.1"/>
    <property type="molecule type" value="Genomic_DNA"/>
</dbReference>
<feature type="compositionally biased region" description="Basic residues" evidence="1">
    <location>
        <begin position="70"/>
        <end position="81"/>
    </location>
</feature>
<proteinExistence type="predicted"/>
<dbReference type="Proteomes" id="UP000176087">
    <property type="component" value="Unassembled WGS sequence"/>
</dbReference>
<sequence length="81" mass="8452">MTPVTLVTCGVSFLAALGAAAGLAVVTAVCGVLLHLSQHAYAQHGLRRFTDGRPGPHRGRHSRTGTGLHRGGRHWGHPGEP</sequence>
<reference evidence="2 3" key="1">
    <citation type="journal article" date="2016" name="Front. Microbiol.">
        <title>Comparative Genomics Analysis of Streptomyces Species Reveals Their Adaptation to the Marine Environment and Their Diversity at the Genomic Level.</title>
        <authorList>
            <person name="Tian X."/>
            <person name="Zhang Z."/>
            <person name="Yang T."/>
            <person name="Chen M."/>
            <person name="Li J."/>
            <person name="Chen F."/>
            <person name="Yang J."/>
            <person name="Li W."/>
            <person name="Zhang B."/>
            <person name="Zhang Z."/>
            <person name="Wu J."/>
            <person name="Zhang C."/>
            <person name="Long L."/>
            <person name="Xiao J."/>
        </authorList>
    </citation>
    <scope>NUCLEOTIDE SEQUENCE [LARGE SCALE GENOMIC DNA]</scope>
    <source>
        <strain evidence="2 3">SCSIO 10390</strain>
    </source>
</reference>
<feature type="region of interest" description="Disordered" evidence="1">
    <location>
        <begin position="47"/>
        <end position="81"/>
    </location>
</feature>
<protein>
    <submittedName>
        <fullName evidence="2">Uncharacterized protein</fullName>
    </submittedName>
</protein>